<dbReference type="InterPro" id="IPR050164">
    <property type="entry name" value="Peptidase_C19"/>
</dbReference>
<dbReference type="SUPFAM" id="SSF54001">
    <property type="entry name" value="Cysteine proteinases"/>
    <property type="match status" value="1"/>
</dbReference>
<protein>
    <recommendedName>
        <fullName evidence="1">USP domain-containing protein</fullName>
    </recommendedName>
</protein>
<keyword evidence="3" id="KW-1185">Reference proteome</keyword>
<dbReference type="AlphaFoldDB" id="A0AAE0R9F9"/>
<evidence type="ECO:0000259" key="1">
    <source>
        <dbReference type="PROSITE" id="PS50235"/>
    </source>
</evidence>
<dbReference type="PANTHER" id="PTHR24006">
    <property type="entry name" value="UBIQUITIN CARBOXYL-TERMINAL HYDROLASE"/>
    <property type="match status" value="1"/>
</dbReference>
<reference evidence="2" key="1">
    <citation type="submission" date="2023-06" db="EMBL/GenBank/DDBJ databases">
        <title>Male Hemibagrus guttatus genome.</title>
        <authorList>
            <person name="Bian C."/>
        </authorList>
    </citation>
    <scope>NUCLEOTIDE SEQUENCE</scope>
    <source>
        <strain evidence="2">Male_cb2023</strain>
        <tissue evidence="2">Muscle</tissue>
    </source>
</reference>
<dbReference type="CDD" id="cd02257">
    <property type="entry name" value="Peptidase_C19"/>
    <property type="match status" value="1"/>
</dbReference>
<accession>A0AAE0R9F9</accession>
<dbReference type="GO" id="GO:0000082">
    <property type="term" value="P:G1/S transition of mitotic cell cycle"/>
    <property type="evidence" value="ECO:0007669"/>
    <property type="project" value="TreeGrafter"/>
</dbReference>
<organism evidence="2 3">
    <name type="scientific">Hemibagrus guttatus</name>
    <dbReference type="NCBI Taxonomy" id="175788"/>
    <lineage>
        <taxon>Eukaryota</taxon>
        <taxon>Metazoa</taxon>
        <taxon>Chordata</taxon>
        <taxon>Craniata</taxon>
        <taxon>Vertebrata</taxon>
        <taxon>Euteleostomi</taxon>
        <taxon>Actinopterygii</taxon>
        <taxon>Neopterygii</taxon>
        <taxon>Teleostei</taxon>
        <taxon>Ostariophysi</taxon>
        <taxon>Siluriformes</taxon>
        <taxon>Bagridae</taxon>
        <taxon>Hemibagrus</taxon>
    </lineage>
</organism>
<dbReference type="InterPro" id="IPR028889">
    <property type="entry name" value="USP"/>
</dbReference>
<feature type="domain" description="USP" evidence="1">
    <location>
        <begin position="2"/>
        <end position="333"/>
    </location>
</feature>
<dbReference type="InterPro" id="IPR038765">
    <property type="entry name" value="Papain-like_cys_pep_sf"/>
</dbReference>
<dbReference type="InterPro" id="IPR001394">
    <property type="entry name" value="Peptidase_C19_UCH"/>
</dbReference>
<gene>
    <name evidence="2" type="ORF">QTP70_016956</name>
</gene>
<dbReference type="Gene3D" id="3.90.70.10">
    <property type="entry name" value="Cysteine proteinases"/>
    <property type="match status" value="1"/>
</dbReference>
<dbReference type="GO" id="GO:0005634">
    <property type="term" value="C:nucleus"/>
    <property type="evidence" value="ECO:0007669"/>
    <property type="project" value="TreeGrafter"/>
</dbReference>
<evidence type="ECO:0000313" key="3">
    <source>
        <dbReference type="Proteomes" id="UP001274896"/>
    </source>
</evidence>
<evidence type="ECO:0000313" key="2">
    <source>
        <dbReference type="EMBL" id="KAK3545949.1"/>
    </source>
</evidence>
<name>A0AAE0R9F9_9TELE</name>
<comment type="caution">
    <text evidence="2">The sequence shown here is derived from an EMBL/GenBank/DDBJ whole genome shotgun (WGS) entry which is preliminary data.</text>
</comment>
<dbReference type="PROSITE" id="PS00973">
    <property type="entry name" value="USP_2"/>
    <property type="match status" value="1"/>
</dbReference>
<proteinExistence type="predicted"/>
<dbReference type="Pfam" id="PF00443">
    <property type="entry name" value="UCH"/>
    <property type="match status" value="1"/>
</dbReference>
<dbReference type="InterPro" id="IPR018200">
    <property type="entry name" value="USP_CS"/>
</dbReference>
<sequence length="336" mass="38493">MRELSNFGNNCYINASLQFLFRAETFCQELSTLLEDYIYRPEARLLSYFVSLWKVRNTSDAGISKDILHLALINEISAINPEFTIHKPNDAHDFLHQFLVEMEKSGRELGWQNDVDPRCPGRSHFKFKMRTIITCSSCGTQAENKLKESYYLPVPLVHSTVDQCLDKAVNKQEVLESECSMCGGRFASFSRTFETLPKFLILLFNRVKKTKDCKLVKVMKPVVITPKLHINTPEQRLIKFVCAFLLHVENRKAEARETGSEKNLGGPTSTYRLISVMSHVGTSADYGHFVSDCSSHRAHQWVTYNDLEVTQTTEKDILEKRLSDAYVLLYERVSTG</sequence>
<dbReference type="PROSITE" id="PS50235">
    <property type="entry name" value="USP_3"/>
    <property type="match status" value="1"/>
</dbReference>
<dbReference type="PANTHER" id="PTHR24006:SF915">
    <property type="entry name" value="UBIQUITIN CARBOXYL-TERMINAL HYDROLASE-RELATED"/>
    <property type="match status" value="1"/>
</dbReference>
<dbReference type="GO" id="GO:0005829">
    <property type="term" value="C:cytosol"/>
    <property type="evidence" value="ECO:0007669"/>
    <property type="project" value="TreeGrafter"/>
</dbReference>
<dbReference type="GO" id="GO:0004843">
    <property type="term" value="F:cysteine-type deubiquitinase activity"/>
    <property type="evidence" value="ECO:0007669"/>
    <property type="project" value="InterPro"/>
</dbReference>
<dbReference type="Proteomes" id="UP001274896">
    <property type="component" value="Unassembled WGS sequence"/>
</dbReference>
<dbReference type="EMBL" id="JAUCMX010000005">
    <property type="protein sequence ID" value="KAK3545949.1"/>
    <property type="molecule type" value="Genomic_DNA"/>
</dbReference>
<dbReference type="GO" id="GO:0016579">
    <property type="term" value="P:protein deubiquitination"/>
    <property type="evidence" value="ECO:0007669"/>
    <property type="project" value="InterPro"/>
</dbReference>